<gene>
    <name evidence="2" type="ORF">AAF712_010829</name>
</gene>
<proteinExistence type="predicted"/>
<feature type="region of interest" description="Disordered" evidence="1">
    <location>
        <begin position="368"/>
        <end position="445"/>
    </location>
</feature>
<feature type="region of interest" description="Disordered" evidence="1">
    <location>
        <begin position="529"/>
        <end position="596"/>
    </location>
</feature>
<sequence>MQSPEFASLSLEDKTRDQWKEAIATWFKNQRNKTLVKKHRERVCSNYRQGHRDMEKARGSAEGPAEEQPALPLSRALQKLAGLRALTPKEQFKAAQGEKIQEEMKCLREEKPELANGNNGNNSGLHKLTVSNLWEALSVTIHLCSRQQAPTQTPLPTQLTSPLPLFPLIQKHLYRRLRGSCPTISLSKEEKASYAEKEQVFDLETNQQAFGEGIFALLYNIVKSGTLGNMEVVVYVGFRDNENAMAGSIYEVSSRCLGRENKKFFKDNDGGVKDSVVAAWGQWCARVLKCKAPLSPKLYQVTDCHKVNPCGPKPVLDPRLKMFKGSKIPTLQGVDVDNTTFTDLMDMLELLLDCLWFAPQDDTSVFLPQSTGGSANSTDRDTSLGKSQVQSVNDAPARGCITTSPGDQQPKQMPNVGSSIVGGADPPKELNGATVSSTTPTKGKEMPATQVNIAAVVPAIEKTIALVPTAQTGGKESELEGQVNTGVDTTPIIEKDAMRAIPLSNSGEFIHPSSYSMLSDFPLPDVTMVPVNKPPQVNSASGSPAAPAGRKESEPEGRVNAGAVTAPIIEKEEVPAGPRSDIALPTAANGENPKEVLNGSFTASMVSDGGAEPAKELDGASAPSVTLAHEEEFASASEDDAMVIDPFNTGLYGTMTASWMFPWRNPTENLILMMRTNIRQIETAVKATTSAVAANPVTPTKPKLHVGQTSKKSPTFTRGMKRKQMEAQGQIEEHQTPPKKRKNRPQSRPTPVVSPDKRGGNGKVKRKRRNNKNQ</sequence>
<comment type="caution">
    <text evidence="2">The sequence shown here is derived from an EMBL/GenBank/DDBJ whole genome shotgun (WGS) entry which is preliminary data.</text>
</comment>
<name>A0ABR2ZLS9_9AGAR</name>
<feature type="region of interest" description="Disordered" evidence="1">
    <location>
        <begin position="693"/>
        <end position="774"/>
    </location>
</feature>
<keyword evidence="3" id="KW-1185">Reference proteome</keyword>
<protein>
    <submittedName>
        <fullName evidence="2">Uncharacterized protein</fullName>
    </submittedName>
</protein>
<dbReference type="EMBL" id="JBBXMP010000109">
    <property type="protein sequence ID" value="KAL0062260.1"/>
    <property type="molecule type" value="Genomic_DNA"/>
</dbReference>
<evidence type="ECO:0000313" key="3">
    <source>
        <dbReference type="Proteomes" id="UP001437256"/>
    </source>
</evidence>
<feature type="compositionally biased region" description="Polar residues" evidence="1">
    <location>
        <begin position="707"/>
        <end position="716"/>
    </location>
</feature>
<feature type="region of interest" description="Disordered" evidence="1">
    <location>
        <begin position="49"/>
        <end position="70"/>
    </location>
</feature>
<dbReference type="Proteomes" id="UP001437256">
    <property type="component" value="Unassembled WGS sequence"/>
</dbReference>
<feature type="compositionally biased region" description="Basic and acidic residues" evidence="1">
    <location>
        <begin position="50"/>
        <end position="59"/>
    </location>
</feature>
<feature type="compositionally biased region" description="Polar residues" evidence="1">
    <location>
        <begin position="384"/>
        <end position="393"/>
    </location>
</feature>
<feature type="compositionally biased region" description="Basic residues" evidence="1">
    <location>
        <begin position="763"/>
        <end position="774"/>
    </location>
</feature>
<accession>A0ABR2ZLS9</accession>
<feature type="compositionally biased region" description="Polar residues" evidence="1">
    <location>
        <begin position="401"/>
        <end position="418"/>
    </location>
</feature>
<organism evidence="2 3">
    <name type="scientific">Marasmius tenuissimus</name>
    <dbReference type="NCBI Taxonomy" id="585030"/>
    <lineage>
        <taxon>Eukaryota</taxon>
        <taxon>Fungi</taxon>
        <taxon>Dikarya</taxon>
        <taxon>Basidiomycota</taxon>
        <taxon>Agaricomycotina</taxon>
        <taxon>Agaricomycetes</taxon>
        <taxon>Agaricomycetidae</taxon>
        <taxon>Agaricales</taxon>
        <taxon>Marasmiineae</taxon>
        <taxon>Marasmiaceae</taxon>
        <taxon>Marasmius</taxon>
    </lineage>
</organism>
<reference evidence="2 3" key="1">
    <citation type="submission" date="2024-05" db="EMBL/GenBank/DDBJ databases">
        <title>A draft genome resource for the thread blight pathogen Marasmius tenuissimus strain MS-2.</title>
        <authorList>
            <person name="Yulfo-Soto G.E."/>
            <person name="Baruah I.K."/>
            <person name="Amoako-Attah I."/>
            <person name="Bukari Y."/>
            <person name="Meinhardt L.W."/>
            <person name="Bailey B.A."/>
            <person name="Cohen S.P."/>
        </authorList>
    </citation>
    <scope>NUCLEOTIDE SEQUENCE [LARGE SCALE GENOMIC DNA]</scope>
    <source>
        <strain evidence="2 3">MS-2</strain>
    </source>
</reference>
<feature type="compositionally biased region" description="Low complexity" evidence="1">
    <location>
        <begin position="539"/>
        <end position="548"/>
    </location>
</feature>
<feature type="compositionally biased region" description="Polar residues" evidence="1">
    <location>
        <begin position="368"/>
        <end position="377"/>
    </location>
</feature>
<evidence type="ECO:0000313" key="2">
    <source>
        <dbReference type="EMBL" id="KAL0062260.1"/>
    </source>
</evidence>
<evidence type="ECO:0000256" key="1">
    <source>
        <dbReference type="SAM" id="MobiDB-lite"/>
    </source>
</evidence>